<dbReference type="KEGG" id="caci:CLOAM0399"/>
<evidence type="ECO:0000313" key="1">
    <source>
        <dbReference type="EMBL" id="CAO80302.1"/>
    </source>
</evidence>
<proteinExistence type="predicted"/>
<dbReference type="HOGENOM" id="CLU_3166256_0_0_0"/>
<dbReference type="STRING" id="459349.CLOAM0399"/>
<sequence length="47" mass="5688">MDNLWISFVESHLQNITAIIFSQLINYSYPQSLWISPYLIKNKRTWN</sequence>
<keyword evidence="2" id="KW-1185">Reference proteome</keyword>
<name>B0VG79_CLOAI</name>
<dbReference type="EMBL" id="CU466930">
    <property type="protein sequence ID" value="CAO80302.1"/>
    <property type="molecule type" value="Genomic_DNA"/>
</dbReference>
<dbReference type="AlphaFoldDB" id="B0VG79"/>
<accession>B0VG79</accession>
<reference evidence="1 2" key="1">
    <citation type="journal article" date="2008" name="J. Bacteriol.">
        <title>'Candidatus Cloacamonas acidaminovorans': genome sequence reconstruction provides a first glimpse of a new bacterial division.</title>
        <authorList>
            <person name="Pelletier E."/>
            <person name="Kreimeyer A."/>
            <person name="Bocs S."/>
            <person name="Rouy Z."/>
            <person name="Gyapay G."/>
            <person name="Chouari R."/>
            <person name="Riviere D."/>
            <person name="Ganesan A."/>
            <person name="Daegelen P."/>
            <person name="Sghir A."/>
            <person name="Cohen G.N."/>
            <person name="Medigue C."/>
            <person name="Weissenbach J."/>
            <person name="Le Paslier D."/>
        </authorList>
    </citation>
    <scope>NUCLEOTIDE SEQUENCE [LARGE SCALE GENOMIC DNA]</scope>
    <source>
        <strain evidence="2">Evry</strain>
    </source>
</reference>
<gene>
    <name evidence="1" type="ordered locus">CLOAM0399</name>
</gene>
<organism evidence="1 2">
    <name type="scientific">Cloacimonas acidaminovorans (strain Evry)</name>
    <dbReference type="NCBI Taxonomy" id="459349"/>
    <lineage>
        <taxon>Bacteria</taxon>
        <taxon>Pseudomonadati</taxon>
        <taxon>Candidatus Cloacimonadota</taxon>
        <taxon>Candidatus Cloacimonadia</taxon>
        <taxon>Candidatus Cloacimonadales</taxon>
        <taxon>Candidatus Cloacimonadaceae</taxon>
        <taxon>Candidatus Cloacimonas</taxon>
    </lineage>
</organism>
<protein>
    <submittedName>
        <fullName evidence="1">Uncharacterized protein</fullName>
    </submittedName>
</protein>
<dbReference type="Proteomes" id="UP000002019">
    <property type="component" value="Chromosome"/>
</dbReference>
<evidence type="ECO:0000313" key="2">
    <source>
        <dbReference type="Proteomes" id="UP000002019"/>
    </source>
</evidence>